<dbReference type="PANTHER" id="PTHR38795:SF1">
    <property type="entry name" value="DUF6604 DOMAIN-CONTAINING PROTEIN"/>
    <property type="match status" value="1"/>
</dbReference>
<dbReference type="PIRSF" id="PIRSF028035">
    <property type="entry name" value="UCP028035"/>
    <property type="match status" value="1"/>
</dbReference>
<feature type="compositionally biased region" description="Acidic residues" evidence="1">
    <location>
        <begin position="143"/>
        <end position="158"/>
    </location>
</feature>
<protein>
    <recommendedName>
        <fullName evidence="2">DUF6604 domain-containing protein</fullName>
    </recommendedName>
</protein>
<dbReference type="Pfam" id="PF20253">
    <property type="entry name" value="DUF6604"/>
    <property type="match status" value="1"/>
</dbReference>
<dbReference type="InterPro" id="IPR016864">
    <property type="entry name" value="UCP028035"/>
</dbReference>
<feature type="domain" description="DUF6604" evidence="2">
    <location>
        <begin position="48"/>
        <end position="269"/>
    </location>
</feature>
<dbReference type="GeneID" id="87810256"/>
<feature type="region of interest" description="Disordered" evidence="1">
    <location>
        <begin position="143"/>
        <end position="199"/>
    </location>
</feature>
<proteinExistence type="predicted"/>
<dbReference type="AlphaFoldDB" id="A0AAF1BNU6"/>
<reference evidence="3" key="1">
    <citation type="submission" date="2023-10" db="EMBL/GenBank/DDBJ databases">
        <authorList>
            <person name="Noh H."/>
        </authorList>
    </citation>
    <scope>NUCLEOTIDE SEQUENCE</scope>
    <source>
        <strain evidence="3">DUCC4014</strain>
    </source>
</reference>
<dbReference type="Proteomes" id="UP000827549">
    <property type="component" value="Chromosome 5"/>
</dbReference>
<gene>
    <name evidence="3" type="ORF">LOC62_05G007082</name>
</gene>
<feature type="compositionally biased region" description="Basic residues" evidence="1">
    <location>
        <begin position="166"/>
        <end position="186"/>
    </location>
</feature>
<dbReference type="RefSeq" id="XP_062629590.1">
    <property type="nucleotide sequence ID" value="XM_062773606.1"/>
</dbReference>
<organism evidence="3 4">
    <name type="scientific">Vanrija pseudolonga</name>
    <dbReference type="NCBI Taxonomy" id="143232"/>
    <lineage>
        <taxon>Eukaryota</taxon>
        <taxon>Fungi</taxon>
        <taxon>Dikarya</taxon>
        <taxon>Basidiomycota</taxon>
        <taxon>Agaricomycotina</taxon>
        <taxon>Tremellomycetes</taxon>
        <taxon>Trichosporonales</taxon>
        <taxon>Trichosporonaceae</taxon>
        <taxon>Vanrija</taxon>
    </lineage>
</organism>
<evidence type="ECO:0000313" key="4">
    <source>
        <dbReference type="Proteomes" id="UP000827549"/>
    </source>
</evidence>
<keyword evidence="4" id="KW-1185">Reference proteome</keyword>
<sequence>MTSRTPPLGGLDSSPPSFSYKTYKHETTRLVYWIINTSNFLLSSGPAGRVPTFVFALFQSVIAARRQANSLYEQLQASGSRNDPNLEKYNSSHRHFIDSLQAGFDMLGGPAWAAALARGEKPSEEALSEEDIFTNRFALLRVEDDDDGDDDEPADESPDPTPSRTQPRRKANGKGKKGKRAPKAKASKSQPAPEPEPALDIPLESYGLISEDDDYYATVFMLVMEWGECRAAVQSEWRDVAYNGLNAAVAGAVSNAAVARVKRSKLAVFEDFPDRDSYDTVLRQLGGDDLEAAQDRYTLYMSDSSVDMRGIATIDPSSRMTITFDIKEQLLAYAYRDLVDFAVDFQHNRTGKPTKRMEKELRNWDPTVDLRKATKEERLAWCRVHTIKWLYDLVNLFSHHVVQDNRLHGKNHVYEDIDWSPAGPWALPRRMFGLNEFAGAVTSLAFQKPGTDLRRRIQPHLVFQLQCIVDSMTTSRGWSHNVAGHALEAPATDFHARRDVDLFLDRDNERLYNGALSAMAVTHHIMVDERGSGRRPGMSDQMAKLLDVLKDEFVSWLGECEYMVGIEGIAPSQFTSTNPNGLHEYSPYLCGVGLVEALQLVYQLIVHVWDVTPDIVLLMHVHNKLVQTGQLKPVAQFEYLGDGFANDFFADGIPPTKAFGPAAAPRLKGGSPRDLRTLQKQRNEVADRADYSLTKLFDPSVNLIFKTKSPLVALGLAGWDVEAVPEVDMDYGSTLFTGTLARITAKYAALGAKRLPDTDIMMRARANGVTDERLLSASATGAVQMVMGQIRPDKSSADYLGLTGGKELPRDTTSFSATAALQLVRMMIEEDLTGIYVFCRSKLNLFTATIVFFMTSKTIQTTLRQHSKRLHDEFSEAGLPLETAYTRVLNAVLADNADPVLLRAVTAAFDSGRDAAELQSWFCQKGKVQRPPVPRRSGMPDCVVM</sequence>
<name>A0AAF1BNU6_9TREE</name>
<dbReference type="PANTHER" id="PTHR38795">
    <property type="entry name" value="DUF6604 DOMAIN-CONTAINING PROTEIN"/>
    <property type="match status" value="1"/>
</dbReference>
<evidence type="ECO:0000313" key="3">
    <source>
        <dbReference type="EMBL" id="WOO83564.1"/>
    </source>
</evidence>
<evidence type="ECO:0000256" key="1">
    <source>
        <dbReference type="SAM" id="MobiDB-lite"/>
    </source>
</evidence>
<evidence type="ECO:0000259" key="2">
    <source>
        <dbReference type="Pfam" id="PF20253"/>
    </source>
</evidence>
<dbReference type="EMBL" id="CP086718">
    <property type="protein sequence ID" value="WOO83564.1"/>
    <property type="molecule type" value="Genomic_DNA"/>
</dbReference>
<dbReference type="InterPro" id="IPR046539">
    <property type="entry name" value="DUF6604"/>
</dbReference>
<accession>A0AAF1BNU6</accession>